<reference evidence="1 2" key="1">
    <citation type="submission" date="2015-02" db="EMBL/GenBank/DDBJ databases">
        <title>Nostoc linckia genome annotation.</title>
        <authorList>
            <person name="Zhou Z."/>
        </authorList>
    </citation>
    <scope>NUCLEOTIDE SEQUENCE [LARGE SCALE GENOMIC DNA]</scope>
    <source>
        <strain evidence="2">z7</strain>
    </source>
</reference>
<comment type="caution">
    <text evidence="1">The sequence shown here is derived from an EMBL/GenBank/DDBJ whole genome shotgun (WGS) entry which is preliminary data.</text>
</comment>
<evidence type="ECO:0000313" key="1">
    <source>
        <dbReference type="EMBL" id="PHJ97374.1"/>
    </source>
</evidence>
<feature type="non-terminal residue" evidence="1">
    <location>
        <position position="52"/>
    </location>
</feature>
<name>A0ABX4KUT0_NOSLI</name>
<gene>
    <name evidence="1" type="ORF">VF04_12410</name>
</gene>
<dbReference type="EMBL" id="LAHC01000028">
    <property type="protein sequence ID" value="PHJ97374.1"/>
    <property type="molecule type" value="Genomic_DNA"/>
</dbReference>
<accession>A0ABX4KUT0</accession>
<evidence type="ECO:0000313" key="2">
    <source>
        <dbReference type="Proteomes" id="UP000222523"/>
    </source>
</evidence>
<dbReference type="Proteomes" id="UP000222523">
    <property type="component" value="Unassembled WGS sequence"/>
</dbReference>
<protein>
    <submittedName>
        <fullName evidence="1">Transposase</fullName>
    </submittedName>
</protein>
<organism evidence="1 2">
    <name type="scientific">Nostoc linckia z7</name>
    <dbReference type="NCBI Taxonomy" id="1628745"/>
    <lineage>
        <taxon>Bacteria</taxon>
        <taxon>Bacillati</taxon>
        <taxon>Cyanobacteriota</taxon>
        <taxon>Cyanophyceae</taxon>
        <taxon>Nostocales</taxon>
        <taxon>Nostocaceae</taxon>
        <taxon>Nostoc</taxon>
    </lineage>
</organism>
<sequence>MTLHPQDRSSIPETTAQVAGKSFPKGNVYMKMRDELGVMYKDNDFVTLFRAD</sequence>
<proteinExistence type="predicted"/>
<keyword evidence="2" id="KW-1185">Reference proteome</keyword>